<dbReference type="AlphaFoldDB" id="A0A427TFP2"/>
<gene>
    <name evidence="1" type="ORF">EIY87_09195</name>
</gene>
<dbReference type="OrthoDB" id="5198315at2"/>
<dbReference type="RefSeq" id="WP_125307232.1">
    <property type="nucleotide sequence ID" value="NZ_RSEC01000032.1"/>
</dbReference>
<evidence type="ECO:0000313" key="1">
    <source>
        <dbReference type="EMBL" id="RSD21982.1"/>
    </source>
</evidence>
<name>A0A427TFP2_9PSEU</name>
<organism evidence="1 2">
    <name type="scientific">Amycolatopsis eburnea</name>
    <dbReference type="NCBI Taxonomy" id="2267691"/>
    <lineage>
        <taxon>Bacteria</taxon>
        <taxon>Bacillati</taxon>
        <taxon>Actinomycetota</taxon>
        <taxon>Actinomycetes</taxon>
        <taxon>Pseudonocardiales</taxon>
        <taxon>Pseudonocardiaceae</taxon>
        <taxon>Amycolatopsis</taxon>
    </lineage>
</organism>
<evidence type="ECO:0000313" key="2">
    <source>
        <dbReference type="Proteomes" id="UP000267081"/>
    </source>
</evidence>
<dbReference type="Proteomes" id="UP000267081">
    <property type="component" value="Unassembled WGS sequence"/>
</dbReference>
<sequence>MTEYTKVVIESDRRGRINISCEDDRGYGHGHRLAGPKYAGDDTPPLARVELDERDVAEIRSYLAIWDEIHGKANAALPFTSNDVGKRIRFPHTGSVDVVLAVDEAAETLTFAVPDDHDDNATESFADLVAVDAEVLR</sequence>
<comment type="caution">
    <text evidence="1">The sequence shown here is derived from an EMBL/GenBank/DDBJ whole genome shotgun (WGS) entry which is preliminary data.</text>
</comment>
<accession>A0A427TFP2</accession>
<reference evidence="1 2" key="1">
    <citation type="submission" date="2018-12" db="EMBL/GenBank/DDBJ databases">
        <title>Amycolatopsis eburnea sp. nov. actinomycete associate with arbuscular mycorrhiza fungal spore.</title>
        <authorList>
            <person name="Lumyong S."/>
            <person name="Chaiya L."/>
        </authorList>
    </citation>
    <scope>NUCLEOTIDE SEQUENCE [LARGE SCALE GENOMIC DNA]</scope>
    <source>
        <strain evidence="1 2">GLM-1</strain>
    </source>
</reference>
<dbReference type="EMBL" id="RSEC01000032">
    <property type="protein sequence ID" value="RSD21982.1"/>
    <property type="molecule type" value="Genomic_DNA"/>
</dbReference>
<keyword evidence="2" id="KW-1185">Reference proteome</keyword>
<proteinExistence type="predicted"/>
<protein>
    <submittedName>
        <fullName evidence="1">Uncharacterized protein</fullName>
    </submittedName>
</protein>